<keyword evidence="1" id="KW-1133">Transmembrane helix</keyword>
<dbReference type="AlphaFoldDB" id="A0A2P8FXL6"/>
<evidence type="ECO:0000313" key="2">
    <source>
        <dbReference type="EMBL" id="PSL26458.1"/>
    </source>
</evidence>
<reference evidence="2 3" key="1">
    <citation type="submission" date="2018-03" db="EMBL/GenBank/DDBJ databases">
        <title>Genomic Encyclopedia of Archaeal and Bacterial Type Strains, Phase II (KMG-II): from individual species to whole genera.</title>
        <authorList>
            <person name="Goeker M."/>
        </authorList>
    </citation>
    <scope>NUCLEOTIDE SEQUENCE [LARGE SCALE GENOMIC DNA]</scope>
    <source>
        <strain evidence="2 3">DSM 18107</strain>
    </source>
</reference>
<dbReference type="OrthoDB" id="9855086at2"/>
<accession>A0A2P8FXL6</accession>
<dbReference type="EMBL" id="PYGK01000011">
    <property type="protein sequence ID" value="PSL26458.1"/>
    <property type="molecule type" value="Genomic_DNA"/>
</dbReference>
<feature type="transmembrane region" description="Helical" evidence="1">
    <location>
        <begin position="262"/>
        <end position="281"/>
    </location>
</feature>
<organism evidence="2 3">
    <name type="scientific">Chitinophaga ginsengisoli</name>
    <dbReference type="NCBI Taxonomy" id="363837"/>
    <lineage>
        <taxon>Bacteria</taxon>
        <taxon>Pseudomonadati</taxon>
        <taxon>Bacteroidota</taxon>
        <taxon>Chitinophagia</taxon>
        <taxon>Chitinophagales</taxon>
        <taxon>Chitinophagaceae</taxon>
        <taxon>Chitinophaga</taxon>
    </lineage>
</organism>
<sequence>MQSKEDYLQKLEENLLSSLNANYESLNKNIILSYILFSILMLLEFNLASKISIEGADLDLNDNTRWIFIPAMMLIPYILINNSLLNIARIVDNLKTNSDKIIELNPEARPFLVQDLDVYSQGIAGMQYQLSQYIIKRYFRTTGRYFGVKAPNSREFLSKIVFTFKLPFLLFRSAHDLSNFVILIAMNLVVLIIVYALPIGILMIMIYNKSIYKIDSFSSLLGVIEHFLVFIGLITMTLFTVYTNGRFYSACSHHLVSFYNEAKTGLFSGMIRVILSIYYYYVGPRP</sequence>
<keyword evidence="3" id="KW-1185">Reference proteome</keyword>
<protein>
    <submittedName>
        <fullName evidence="2">Uncharacterized protein</fullName>
    </submittedName>
</protein>
<feature type="transmembrane region" description="Helical" evidence="1">
    <location>
        <begin position="67"/>
        <end position="88"/>
    </location>
</feature>
<feature type="transmembrane region" description="Helical" evidence="1">
    <location>
        <begin position="30"/>
        <end position="47"/>
    </location>
</feature>
<name>A0A2P8FXL6_9BACT</name>
<evidence type="ECO:0000313" key="3">
    <source>
        <dbReference type="Proteomes" id="UP000240978"/>
    </source>
</evidence>
<dbReference type="Proteomes" id="UP000240978">
    <property type="component" value="Unassembled WGS sequence"/>
</dbReference>
<feature type="transmembrane region" description="Helical" evidence="1">
    <location>
        <begin position="219"/>
        <end position="242"/>
    </location>
</feature>
<comment type="caution">
    <text evidence="2">The sequence shown here is derived from an EMBL/GenBank/DDBJ whole genome shotgun (WGS) entry which is preliminary data.</text>
</comment>
<feature type="transmembrane region" description="Helical" evidence="1">
    <location>
        <begin position="180"/>
        <end position="207"/>
    </location>
</feature>
<keyword evidence="1" id="KW-0812">Transmembrane</keyword>
<evidence type="ECO:0000256" key="1">
    <source>
        <dbReference type="SAM" id="Phobius"/>
    </source>
</evidence>
<proteinExistence type="predicted"/>
<keyword evidence="1" id="KW-0472">Membrane</keyword>
<gene>
    <name evidence="2" type="ORF">CLV42_111172</name>
</gene>
<dbReference type="RefSeq" id="WP_106604412.1">
    <property type="nucleotide sequence ID" value="NZ_PYGK01000011.1"/>
</dbReference>